<feature type="region of interest" description="Disordered" evidence="10">
    <location>
        <begin position="101"/>
        <end position="202"/>
    </location>
</feature>
<dbReference type="CDD" id="cd18793">
    <property type="entry name" value="SF2_C_SNF"/>
    <property type="match status" value="1"/>
</dbReference>
<evidence type="ECO:0000259" key="13">
    <source>
        <dbReference type="PROSITE" id="PS51194"/>
    </source>
</evidence>
<dbReference type="GO" id="GO:0005524">
    <property type="term" value="F:ATP binding"/>
    <property type="evidence" value="ECO:0007669"/>
    <property type="project" value="UniProtKB-KW"/>
</dbReference>
<dbReference type="GO" id="GO:0000724">
    <property type="term" value="P:double-strand break repair via homologous recombination"/>
    <property type="evidence" value="ECO:0007669"/>
    <property type="project" value="TreeGrafter"/>
</dbReference>
<dbReference type="InterPro" id="IPR014001">
    <property type="entry name" value="Helicase_ATP-bd"/>
</dbReference>
<keyword evidence="6" id="KW-0347">Helicase</keyword>
<feature type="compositionally biased region" description="Acidic residues" evidence="10">
    <location>
        <begin position="1137"/>
        <end position="1156"/>
    </location>
</feature>
<evidence type="ECO:0000256" key="5">
    <source>
        <dbReference type="ARBA" id="ARBA00022801"/>
    </source>
</evidence>
<dbReference type="Gene3D" id="3.40.50.10810">
    <property type="entry name" value="Tandem AAA-ATPase domain"/>
    <property type="match status" value="1"/>
</dbReference>
<keyword evidence="5" id="KW-0378">Hydrolase</keyword>
<dbReference type="Pfam" id="PF00271">
    <property type="entry name" value="Helicase_C"/>
    <property type="match status" value="1"/>
</dbReference>
<keyword evidence="4 9" id="KW-0863">Zinc-finger</keyword>
<dbReference type="STRING" id="289078.A0A2X0MLC9"/>
<dbReference type="InterPro" id="IPR001650">
    <property type="entry name" value="Helicase_C-like"/>
</dbReference>
<dbReference type="InterPro" id="IPR001841">
    <property type="entry name" value="Znf_RING"/>
</dbReference>
<dbReference type="InterPro" id="IPR027417">
    <property type="entry name" value="P-loop_NTPase"/>
</dbReference>
<dbReference type="GO" id="GO:0004386">
    <property type="term" value="F:helicase activity"/>
    <property type="evidence" value="ECO:0007669"/>
    <property type="project" value="UniProtKB-KW"/>
</dbReference>
<evidence type="ECO:0000256" key="3">
    <source>
        <dbReference type="ARBA" id="ARBA00022741"/>
    </source>
</evidence>
<feature type="region of interest" description="Disordered" evidence="10">
    <location>
        <begin position="292"/>
        <end position="330"/>
    </location>
</feature>
<dbReference type="SUPFAM" id="SSF57850">
    <property type="entry name" value="RING/U-box"/>
    <property type="match status" value="1"/>
</dbReference>
<evidence type="ECO:0000256" key="6">
    <source>
        <dbReference type="ARBA" id="ARBA00022806"/>
    </source>
</evidence>
<keyword evidence="2" id="KW-0479">Metal-binding</keyword>
<feature type="compositionally biased region" description="Low complexity" evidence="10">
    <location>
        <begin position="380"/>
        <end position="401"/>
    </location>
</feature>
<name>A0A2X0MLC9_9BASI</name>
<evidence type="ECO:0000256" key="1">
    <source>
        <dbReference type="ARBA" id="ARBA00007025"/>
    </source>
</evidence>
<comment type="similarity">
    <text evidence="1">Belongs to the SNF2/RAD54 helicase family.</text>
</comment>
<dbReference type="PANTHER" id="PTHR45626:SF16">
    <property type="entry name" value="ATP-DEPENDENT HELICASE ULS1"/>
    <property type="match status" value="1"/>
</dbReference>
<evidence type="ECO:0000313" key="15">
    <source>
        <dbReference type="Proteomes" id="UP000249723"/>
    </source>
</evidence>
<keyword evidence="15" id="KW-1185">Reference proteome</keyword>
<proteinExistence type="inferred from homology"/>
<evidence type="ECO:0000256" key="9">
    <source>
        <dbReference type="PROSITE-ProRule" id="PRU00175"/>
    </source>
</evidence>
<evidence type="ECO:0000259" key="12">
    <source>
        <dbReference type="PROSITE" id="PS51192"/>
    </source>
</evidence>
<reference evidence="15" key="1">
    <citation type="submission" date="2016-10" db="EMBL/GenBank/DDBJ databases">
        <authorList>
            <person name="Jeantristanb JTB J.-T."/>
            <person name="Ricardo R."/>
        </authorList>
    </citation>
    <scope>NUCLEOTIDE SEQUENCE [LARGE SCALE GENOMIC DNA]</scope>
</reference>
<feature type="compositionally biased region" description="Low complexity" evidence="10">
    <location>
        <begin position="296"/>
        <end position="306"/>
    </location>
</feature>
<accession>A0A2X0MLC9</accession>
<feature type="domain" description="RING-type" evidence="11">
    <location>
        <begin position="1027"/>
        <end position="1087"/>
    </location>
</feature>
<evidence type="ECO:0000256" key="4">
    <source>
        <dbReference type="ARBA" id="ARBA00022771"/>
    </source>
</evidence>
<feature type="compositionally biased region" description="Low complexity" evidence="10">
    <location>
        <begin position="313"/>
        <end position="326"/>
    </location>
</feature>
<organism evidence="14 15">
    <name type="scientific">Microbotryum saponariae</name>
    <dbReference type="NCBI Taxonomy" id="289078"/>
    <lineage>
        <taxon>Eukaryota</taxon>
        <taxon>Fungi</taxon>
        <taxon>Dikarya</taxon>
        <taxon>Basidiomycota</taxon>
        <taxon>Pucciniomycotina</taxon>
        <taxon>Microbotryomycetes</taxon>
        <taxon>Microbotryales</taxon>
        <taxon>Microbotryaceae</taxon>
        <taxon>Microbotryum</taxon>
    </lineage>
</organism>
<feature type="compositionally biased region" description="Basic and acidic residues" evidence="10">
    <location>
        <begin position="1201"/>
        <end position="1251"/>
    </location>
</feature>
<dbReference type="Pfam" id="PF04641">
    <property type="entry name" value="Rtf2"/>
    <property type="match status" value="1"/>
</dbReference>
<dbReference type="Gene3D" id="3.30.40.10">
    <property type="entry name" value="Zinc/RING finger domain, C3HC4 (zinc finger)"/>
    <property type="match status" value="1"/>
</dbReference>
<dbReference type="GO" id="GO:0008094">
    <property type="term" value="F:ATP-dependent activity, acting on DNA"/>
    <property type="evidence" value="ECO:0007669"/>
    <property type="project" value="TreeGrafter"/>
</dbReference>
<dbReference type="GO" id="GO:0005634">
    <property type="term" value="C:nucleus"/>
    <property type="evidence" value="ECO:0007669"/>
    <property type="project" value="TreeGrafter"/>
</dbReference>
<dbReference type="CDD" id="cd18008">
    <property type="entry name" value="DEXDc_SHPRH-like"/>
    <property type="match status" value="1"/>
</dbReference>
<dbReference type="InterPro" id="IPR038718">
    <property type="entry name" value="SNF2-like_sf"/>
</dbReference>
<dbReference type="GO" id="GO:0016787">
    <property type="term" value="F:hydrolase activity"/>
    <property type="evidence" value="ECO:0007669"/>
    <property type="project" value="UniProtKB-KW"/>
</dbReference>
<feature type="region of interest" description="Disordered" evidence="10">
    <location>
        <begin position="344"/>
        <end position="406"/>
    </location>
</feature>
<evidence type="ECO:0000256" key="2">
    <source>
        <dbReference type="ARBA" id="ARBA00022723"/>
    </source>
</evidence>
<dbReference type="OrthoDB" id="423559at2759"/>
<dbReference type="SMART" id="SM00490">
    <property type="entry name" value="HELICc"/>
    <property type="match status" value="1"/>
</dbReference>
<evidence type="ECO:0000259" key="11">
    <source>
        <dbReference type="PROSITE" id="PS50089"/>
    </source>
</evidence>
<dbReference type="PROSITE" id="PS51192">
    <property type="entry name" value="HELICASE_ATP_BIND_1"/>
    <property type="match status" value="1"/>
</dbReference>
<gene>
    <name evidence="14" type="ORF">BZ3500_MVSOF-1268-A1-R1_CHR1-3G01972</name>
</gene>
<dbReference type="PROSITE" id="PS51194">
    <property type="entry name" value="HELICASE_CTER"/>
    <property type="match status" value="1"/>
</dbReference>
<dbReference type="GO" id="GO:0005737">
    <property type="term" value="C:cytoplasm"/>
    <property type="evidence" value="ECO:0007669"/>
    <property type="project" value="TreeGrafter"/>
</dbReference>
<evidence type="ECO:0000313" key="14">
    <source>
        <dbReference type="EMBL" id="SCZ90411.1"/>
    </source>
</evidence>
<dbReference type="PROSITE" id="PS00518">
    <property type="entry name" value="ZF_RING_1"/>
    <property type="match status" value="1"/>
</dbReference>
<dbReference type="Pfam" id="PF00176">
    <property type="entry name" value="SNF2-rel_dom"/>
    <property type="match status" value="1"/>
</dbReference>
<feature type="region of interest" description="Disordered" evidence="10">
    <location>
        <begin position="1110"/>
        <end position="1255"/>
    </location>
</feature>
<dbReference type="EMBL" id="FMWP01000014">
    <property type="protein sequence ID" value="SCZ90411.1"/>
    <property type="molecule type" value="Genomic_DNA"/>
</dbReference>
<feature type="domain" description="Helicase C-terminal" evidence="13">
    <location>
        <begin position="1353"/>
        <end position="1497"/>
    </location>
</feature>
<dbReference type="GO" id="GO:0008270">
    <property type="term" value="F:zinc ion binding"/>
    <property type="evidence" value="ECO:0007669"/>
    <property type="project" value="UniProtKB-KW"/>
</dbReference>
<dbReference type="InterPro" id="IPR049730">
    <property type="entry name" value="SNF2/RAD54-like_C"/>
</dbReference>
<protein>
    <submittedName>
        <fullName evidence="14">BZ3500_MvSof-1268-A1-R1_Chr1-3g01972 protein</fullName>
    </submittedName>
</protein>
<feature type="domain" description="Helicase ATP-binding" evidence="12">
    <location>
        <begin position="684"/>
        <end position="854"/>
    </location>
</feature>
<dbReference type="InterPro" id="IPR000330">
    <property type="entry name" value="SNF2_N"/>
</dbReference>
<dbReference type="PANTHER" id="PTHR45626">
    <property type="entry name" value="TRANSCRIPTION TERMINATION FACTOR 2-RELATED"/>
    <property type="match status" value="1"/>
</dbReference>
<feature type="compositionally biased region" description="Basic and acidic residues" evidence="10">
    <location>
        <begin position="352"/>
        <end position="364"/>
    </location>
</feature>
<evidence type="ECO:0000256" key="10">
    <source>
        <dbReference type="SAM" id="MobiDB-lite"/>
    </source>
</evidence>
<dbReference type="InterPro" id="IPR017907">
    <property type="entry name" value="Znf_RING_CS"/>
</dbReference>
<dbReference type="Proteomes" id="UP000249723">
    <property type="component" value="Unassembled WGS sequence"/>
</dbReference>
<evidence type="ECO:0000256" key="7">
    <source>
        <dbReference type="ARBA" id="ARBA00022833"/>
    </source>
</evidence>
<evidence type="ECO:0000256" key="8">
    <source>
        <dbReference type="ARBA" id="ARBA00022840"/>
    </source>
</evidence>
<dbReference type="Gene3D" id="3.40.50.300">
    <property type="entry name" value="P-loop containing nucleotide triphosphate hydrolases"/>
    <property type="match status" value="1"/>
</dbReference>
<sequence>MHADRGDCSTTYHVTHASLTPLARSPCERGNTQYALALAIDDLRRLDPQLERDQINVLTTPGRGYGQVECLLCSNTTELGPNKALPDGGLTHLESTRHIVARRAKSNPSSTSSATPVPKSNRAVAGTSSSTTKADPKSALLSSDSDSDSDKGDPWSSSSLAKRRKAAALDSDADSDLEVVPKSASSIAPAKRPRTSHPDPVDPAAVAQLSKDVKEFAEAIVAGKINRIAVVQQRLDLKVRARALGVDWDKTFAPLFYPAGHAAGAVPSASQTPSASMSATLARLQSATSALPNRFSSSSSSSKSQSANKELWSSSPSSASSIPSSSGRYTSKENYNALEAAKQRIREKRQRQKEEMQGIRRKSDTAPPPPPAPPLYYERAAQAAQAAAPTVPPASSAPSASLIPDMPMVDPTDPFASQGSWTYTTVKYEPPPASAGRRPGPFVPSMNDYSAVEHDHGLPSASTSLALQRQPSHGALAAVAASGRGTKVGASAVNAARPRAGGFSTAVRNMLLEAQLKRDQEAAQKRREIQMKEQHAREATMREAREYREALQRANQEIAPLADASTSQGKAASHADHLATLAEMAARRYWRPEEGIIDSTLDALSVTQLNMNRADPDEQNEEFRVRQQDIDEWFAPARQTTHHASVTVKHAARTLGLESHQSILPGFKYPLCEFQIVSVAWMGQQEESKLSGGINADEMGLGKTVQMLAVMASLRSKDKEICTNLIVVPLALIAQWENEIAKFVEGFKVHVYHGSKKAKTVEELTKYDVVLTTYNTLAGEWQDPAKEGSGHGLLFKLCWYRIVIDEAHFIRNRMTKMSRACVELDGVFRWCLTGTPVINSLADYFPLLKFLRIRPWTSWVHFRDYVVKLEKSNLIEAGKRCNTIVDRVTIRRRKDDKLDGKPLVELLPKTVNIVHLRFTDDEEREAYDEVERQAQVKISKWLRQGTLLKNMSCIFVLILRLRQMCLHPSLIAVEGTSQLNKEDEYRKAETLLSPESIKRLLDERLRIAIAREAIEDFELEDPVDEECAVCFEPILPLSLGGEGVVTPCGHCFCRTCLIEILREAHRELDFGDMLGYQQDERPCPTCRAPFSEDKLIEIEAFEPDAHEVRLAISRKPKSPKKKAEEKAKSKHRAVIADSEEEEEEEDVLDDSSDDDVSDVKESPSRKARSASPSGRAQPAQLIVIDSDDEELPPPSALLAKLEVKPKVEKDVKPKPERETKPDIKPEAKSDRKPDIKPKVIDRKGKGKAKAESDDDYVFTDVENTQSARRTKAKAEPWDLKPKIKPDVKPSTSLDWLKPKVKQDPFRSPERLRPGQVIFQPVAEVDDNDDVVERSWYRAVGNKTIIPSTKMQYCFKQLKAWKEEDPAIKTIVVSSFVSGLEILDTYLRGRGIETVRYQGSSNAIERKEAIHRLDTDPNVRVMLLSMKAGGVGLNLTSACRVMSLDLAWSGSTELQAFDRVHRLGQRRPVLIERIVIEDTIESRILSLQDRKMLLSDMSLAEGKAKNGLAGIKVPELLGVSFPSNWSTVRLEFSLTVVDDLESSYFVSELMANDCRLTKVELSDKRGTAIRVPPPLKTKAIRDAMNARWLGI</sequence>
<dbReference type="InterPro" id="IPR013083">
    <property type="entry name" value="Znf_RING/FYVE/PHD"/>
</dbReference>
<dbReference type="SMART" id="SM00184">
    <property type="entry name" value="RING"/>
    <property type="match status" value="1"/>
</dbReference>
<dbReference type="PROSITE" id="PS50089">
    <property type="entry name" value="ZF_RING_2"/>
    <property type="match status" value="1"/>
</dbReference>
<keyword evidence="3" id="KW-0547">Nucleotide-binding</keyword>
<feature type="compositionally biased region" description="Polar residues" evidence="10">
    <location>
        <begin position="106"/>
        <end position="115"/>
    </location>
</feature>
<dbReference type="InterPro" id="IPR050628">
    <property type="entry name" value="SNF2_RAD54_helicase_TF"/>
</dbReference>
<dbReference type="SMART" id="SM00487">
    <property type="entry name" value="DEXDc"/>
    <property type="match status" value="1"/>
</dbReference>
<dbReference type="SUPFAM" id="SSF52540">
    <property type="entry name" value="P-loop containing nucleoside triphosphate hydrolases"/>
    <property type="match status" value="2"/>
</dbReference>
<keyword evidence="7" id="KW-0862">Zinc</keyword>
<keyword evidence="8" id="KW-0067">ATP-binding</keyword>